<evidence type="ECO:0000313" key="3">
    <source>
        <dbReference type="Proteomes" id="UP000009170"/>
    </source>
</evidence>
<evidence type="ECO:0000256" key="1">
    <source>
        <dbReference type="SAM" id="Phobius"/>
    </source>
</evidence>
<protein>
    <submittedName>
        <fullName evidence="2">Unnamed product</fullName>
    </submittedName>
</protein>
<dbReference type="Proteomes" id="UP000009170">
    <property type="component" value="Unassembled WGS sequence"/>
</dbReference>
<accession>A0A090MBR1</accession>
<evidence type="ECO:0000313" key="2">
    <source>
        <dbReference type="EMBL" id="CEG01019.1"/>
    </source>
</evidence>
<dbReference type="AlphaFoldDB" id="A0A090MBR1"/>
<reference evidence="2 3" key="2">
    <citation type="journal article" date="2014" name="BMC Genomics">
        <title>An improved genome of the model marine alga Ostreococcus tauri unfolds by assessing Illumina de novo assemblies.</title>
        <authorList>
            <person name="Blanc-Mathieu R."/>
            <person name="Verhelst B."/>
            <person name="Derelle E."/>
            <person name="Rombauts S."/>
            <person name="Bouget F.Y."/>
            <person name="Carre I."/>
            <person name="Chateau A."/>
            <person name="Eyre-Walker A."/>
            <person name="Grimsley N."/>
            <person name="Moreau H."/>
            <person name="Piegu B."/>
            <person name="Rivals E."/>
            <person name="Schackwitz W."/>
            <person name="Van de Peer Y."/>
            <person name="Piganeau G."/>
        </authorList>
    </citation>
    <scope>NUCLEOTIDE SEQUENCE [LARGE SCALE GENOMIC DNA]</scope>
    <source>
        <strain evidence="3">OTTH 0595 / CCAP 157/2 / RCC745</strain>
    </source>
</reference>
<dbReference type="EMBL" id="CAID01000002">
    <property type="protein sequence ID" value="CEG01019.1"/>
    <property type="molecule type" value="Genomic_DNA"/>
</dbReference>
<keyword evidence="1" id="KW-0472">Membrane</keyword>
<keyword evidence="1" id="KW-0812">Transmembrane</keyword>
<proteinExistence type="predicted"/>
<keyword evidence="3" id="KW-1185">Reference proteome</keyword>
<dbReference type="RefSeq" id="XP_022840746.1">
    <property type="nucleotide sequence ID" value="XM_022985055.1"/>
</dbReference>
<organism evidence="2 3">
    <name type="scientific">Ostreococcus tauri</name>
    <name type="common">Marine green alga</name>
    <dbReference type="NCBI Taxonomy" id="70448"/>
    <lineage>
        <taxon>Eukaryota</taxon>
        <taxon>Viridiplantae</taxon>
        <taxon>Chlorophyta</taxon>
        <taxon>Mamiellophyceae</taxon>
        <taxon>Mamiellales</taxon>
        <taxon>Bathycoccaceae</taxon>
        <taxon>Ostreococcus</taxon>
    </lineage>
</organism>
<gene>
    <name evidence="2" type="ORF">OT_ostta02g02100</name>
</gene>
<keyword evidence="1" id="KW-1133">Transmembrane helix</keyword>
<comment type="caution">
    <text evidence="2">The sequence shown here is derived from an EMBL/GenBank/DDBJ whole genome shotgun (WGS) entry which is preliminary data.</text>
</comment>
<sequence length="141" mass="15055">MTTTCASFASTSARATARSTIQTKGTRSGVWRRRCATHGTNARTNAIRFRALDTRSERSSALVRARASVDDDAKPSEYGLDHLTGEPLEEKGQMTAIITGVVSVALALGYLALVQVFDSRDMLPPPPEALGDGSAVMENGR</sequence>
<name>A0A090MBR1_OSTTA</name>
<reference evidence="3" key="1">
    <citation type="journal article" date="2006" name="Proc. Natl. Acad. Sci. U.S.A.">
        <title>Genome analysis of the smallest free-living eukaryote Ostreococcus tauri unveils many unique features.</title>
        <authorList>
            <person name="Derelle E."/>
            <person name="Ferraz C."/>
            <person name="Rombauts S."/>
            <person name="Rouze P."/>
            <person name="Worden A.Z."/>
            <person name="Robbens S."/>
            <person name="Partensky F."/>
            <person name="Degroeve S."/>
            <person name="Echeynie S."/>
            <person name="Cooke R."/>
            <person name="Saeys Y."/>
            <person name="Wuyts J."/>
            <person name="Jabbari K."/>
            <person name="Bowler C."/>
            <person name="Panaud O."/>
            <person name="Piegu B."/>
            <person name="Ball S.G."/>
            <person name="Ral J.-P."/>
            <person name="Bouget F.-Y."/>
            <person name="Piganeau G."/>
            <person name="De Baets B."/>
            <person name="Picard A."/>
            <person name="Delseny M."/>
            <person name="Demaille J."/>
            <person name="Van de Peer Y."/>
            <person name="Moreau H."/>
        </authorList>
    </citation>
    <scope>NUCLEOTIDE SEQUENCE [LARGE SCALE GENOMIC DNA]</scope>
    <source>
        <strain evidence="3">OTTH 0595 / CCAP 157/2 / RCC745</strain>
    </source>
</reference>
<dbReference type="GeneID" id="34945599"/>
<dbReference type="KEGG" id="ota:OT_ostta02g02100"/>
<dbReference type="InParanoid" id="A0A090MBR1"/>
<feature type="transmembrane region" description="Helical" evidence="1">
    <location>
        <begin position="96"/>
        <end position="117"/>
    </location>
</feature>
<dbReference type="OrthoDB" id="513423at2759"/>